<dbReference type="InterPro" id="IPR001356">
    <property type="entry name" value="HD"/>
</dbReference>
<keyword evidence="4" id="KW-0863">Zinc-finger</keyword>
<evidence type="ECO:0000259" key="7">
    <source>
        <dbReference type="PROSITE" id="PS50071"/>
    </source>
</evidence>
<dbReference type="PROSITE" id="PS00028">
    <property type="entry name" value="ZINC_FINGER_C2H2_1"/>
    <property type="match status" value="1"/>
</dbReference>
<feature type="compositionally biased region" description="Low complexity" evidence="6">
    <location>
        <begin position="254"/>
        <end position="272"/>
    </location>
</feature>
<evidence type="ECO:0000259" key="8">
    <source>
        <dbReference type="PROSITE" id="PS50157"/>
    </source>
</evidence>
<feature type="region of interest" description="Disordered" evidence="6">
    <location>
        <begin position="175"/>
        <end position="211"/>
    </location>
</feature>
<keyword evidence="4" id="KW-0862">Zinc</keyword>
<dbReference type="InterPro" id="IPR009057">
    <property type="entry name" value="Homeodomain-like_sf"/>
</dbReference>
<dbReference type="PROSITE" id="PS50071">
    <property type="entry name" value="HOMEOBOX_2"/>
    <property type="match status" value="1"/>
</dbReference>
<dbReference type="SMART" id="SM00389">
    <property type="entry name" value="HOX"/>
    <property type="match status" value="1"/>
</dbReference>
<keyword evidence="3 5" id="KW-0539">Nucleus</keyword>
<evidence type="ECO:0000313" key="9">
    <source>
        <dbReference type="EMBL" id="KAL1871481.1"/>
    </source>
</evidence>
<dbReference type="PANTHER" id="PTHR11850">
    <property type="entry name" value="HOMEOBOX PROTEIN TRANSCRIPTION FACTORS"/>
    <property type="match status" value="1"/>
</dbReference>
<dbReference type="Proteomes" id="UP001583193">
    <property type="component" value="Unassembled WGS sequence"/>
</dbReference>
<evidence type="ECO:0000256" key="5">
    <source>
        <dbReference type="PROSITE-ProRule" id="PRU00108"/>
    </source>
</evidence>
<proteinExistence type="predicted"/>
<comment type="subcellular location">
    <subcellularLocation>
        <location evidence="5">Nucleus</location>
    </subcellularLocation>
</comment>
<feature type="DNA-binding region" description="Homeobox" evidence="5">
    <location>
        <begin position="117"/>
        <end position="179"/>
    </location>
</feature>
<dbReference type="PROSITE" id="PS50157">
    <property type="entry name" value="ZINC_FINGER_C2H2_2"/>
    <property type="match status" value="1"/>
</dbReference>
<sequence length="589" mass="66702">MDDDRGSAPTLSGDLLCASLPYSGLDTSLNDFPDWPSADNLFELEPLDSDLSSTFMSERLHDDLWCFSDSCTTDCLGWARSNDIPQTIEPGVQSAPLTSVGAAPDLNDNPVGKDTSNRKKSRRLPRNAVIILRSWLHQHKDYPYPTQWEKENLQQQTGLSNAQISDWFMNARRRKLAGGKSTSEAKPLDISQQSPLERWKNSPPQSEAAATSDIMRALTDIPFSYDQNSPLFDAPQHTNSSNSSSASFAVGAPSVSSFEHSQSSGSEMSFGQLSQPSSLQRVPTPMPRQSPRRQRRKPRPATARNVSKTDRLRLYQCTFCTDSFRTKYDWARHEKALHLSVDCWPCAPQGGIVDIDGVSVCVFCREPGADDDHLNEHDYLACREKEREQRTFYRKDHLRQHLTLLHKVDYHSSMDQWHENLAWLVSRCGFCDATFTSWQDRVNHVAQHFKGGADMVQWRGDWGFDSHIQPLVKNAMPPYLLGYERQTMDPWKSSALFATEGEPAPLSIDVPNPHNRYTGLHEQLLAYIRSEMAQGIYPSDQMLQQRARQISYGGDDPWDQTYADWDPMWLATVKEEAGMGTVPNLVYPH</sequence>
<evidence type="ECO:0000256" key="3">
    <source>
        <dbReference type="ARBA" id="ARBA00023242"/>
    </source>
</evidence>
<feature type="region of interest" description="Disordered" evidence="6">
    <location>
        <begin position="229"/>
        <end position="305"/>
    </location>
</feature>
<dbReference type="CDD" id="cd00086">
    <property type="entry name" value="homeodomain"/>
    <property type="match status" value="1"/>
</dbReference>
<feature type="domain" description="C2H2-type" evidence="8">
    <location>
        <begin position="315"/>
        <end position="338"/>
    </location>
</feature>
<protein>
    <submittedName>
        <fullName evidence="9">Uncharacterized protein</fullName>
    </submittedName>
</protein>
<dbReference type="Pfam" id="PF05920">
    <property type="entry name" value="Homeobox_KN"/>
    <property type="match status" value="1"/>
</dbReference>
<evidence type="ECO:0000313" key="10">
    <source>
        <dbReference type="Proteomes" id="UP001583193"/>
    </source>
</evidence>
<feature type="compositionally biased region" description="Basic residues" evidence="6">
    <location>
        <begin position="290"/>
        <end position="299"/>
    </location>
</feature>
<organism evidence="9 10">
    <name type="scientific">Paecilomyces lecythidis</name>
    <dbReference type="NCBI Taxonomy" id="3004212"/>
    <lineage>
        <taxon>Eukaryota</taxon>
        <taxon>Fungi</taxon>
        <taxon>Dikarya</taxon>
        <taxon>Ascomycota</taxon>
        <taxon>Pezizomycotina</taxon>
        <taxon>Eurotiomycetes</taxon>
        <taxon>Eurotiomycetidae</taxon>
        <taxon>Eurotiales</taxon>
        <taxon>Thermoascaceae</taxon>
        <taxon>Paecilomyces</taxon>
    </lineage>
</organism>
<keyword evidence="4" id="KW-0479">Metal-binding</keyword>
<accession>A0ABR3X6X4</accession>
<dbReference type="InterPro" id="IPR050224">
    <property type="entry name" value="TALE_homeobox"/>
</dbReference>
<dbReference type="SUPFAM" id="SSF46689">
    <property type="entry name" value="Homeodomain-like"/>
    <property type="match status" value="1"/>
</dbReference>
<evidence type="ECO:0000256" key="4">
    <source>
        <dbReference type="PROSITE-ProRule" id="PRU00042"/>
    </source>
</evidence>
<keyword evidence="10" id="KW-1185">Reference proteome</keyword>
<evidence type="ECO:0000256" key="1">
    <source>
        <dbReference type="ARBA" id="ARBA00023125"/>
    </source>
</evidence>
<name>A0ABR3X6X4_9EURO</name>
<dbReference type="Gene3D" id="1.10.10.60">
    <property type="entry name" value="Homeodomain-like"/>
    <property type="match status" value="1"/>
</dbReference>
<evidence type="ECO:0000256" key="6">
    <source>
        <dbReference type="SAM" id="MobiDB-lite"/>
    </source>
</evidence>
<dbReference type="SMART" id="SM00355">
    <property type="entry name" value="ZnF_C2H2"/>
    <property type="match status" value="3"/>
</dbReference>
<feature type="compositionally biased region" description="Polar residues" evidence="6">
    <location>
        <begin position="180"/>
        <end position="195"/>
    </location>
</feature>
<comment type="caution">
    <text evidence="9">The sequence shown here is derived from an EMBL/GenBank/DDBJ whole genome shotgun (WGS) entry which is preliminary data.</text>
</comment>
<reference evidence="9 10" key="1">
    <citation type="journal article" date="2024" name="IMA Fungus">
        <title>IMA Genome - F19 : A genome assembly and annotation guide to empower mycologists, including annotated draft genome sequences of Ceratocystis pirilliformis, Diaporthe australafricana, Fusarium ophioides, Paecilomyces lecythidis, and Sporothrix stenoceras.</title>
        <authorList>
            <person name="Aylward J."/>
            <person name="Wilson A.M."/>
            <person name="Visagie C.M."/>
            <person name="Spraker J."/>
            <person name="Barnes I."/>
            <person name="Buitendag C."/>
            <person name="Ceriani C."/>
            <person name="Del Mar Angel L."/>
            <person name="du Plessis D."/>
            <person name="Fuchs T."/>
            <person name="Gasser K."/>
            <person name="Kramer D."/>
            <person name="Li W."/>
            <person name="Munsamy K."/>
            <person name="Piso A."/>
            <person name="Price J.L."/>
            <person name="Sonnekus B."/>
            <person name="Thomas C."/>
            <person name="van der Nest A."/>
            <person name="van Dijk A."/>
            <person name="van Heerden A."/>
            <person name="van Vuuren N."/>
            <person name="Yilmaz N."/>
            <person name="Duong T.A."/>
            <person name="van der Merwe N.A."/>
            <person name="Wingfield M.J."/>
            <person name="Wingfield B.D."/>
        </authorList>
    </citation>
    <scope>NUCLEOTIDE SEQUENCE [LARGE SCALE GENOMIC DNA]</scope>
    <source>
        <strain evidence="9 10">CMW 18167</strain>
    </source>
</reference>
<feature type="domain" description="Homeobox" evidence="7">
    <location>
        <begin position="115"/>
        <end position="178"/>
    </location>
</feature>
<gene>
    <name evidence="9" type="ORF">Plec18167_007041</name>
</gene>
<feature type="region of interest" description="Disordered" evidence="6">
    <location>
        <begin position="87"/>
        <end position="122"/>
    </location>
</feature>
<evidence type="ECO:0000256" key="2">
    <source>
        <dbReference type="ARBA" id="ARBA00023155"/>
    </source>
</evidence>
<dbReference type="InterPro" id="IPR013087">
    <property type="entry name" value="Znf_C2H2_type"/>
</dbReference>
<keyword evidence="2 5" id="KW-0371">Homeobox</keyword>
<keyword evidence="1 5" id="KW-0238">DNA-binding</keyword>
<dbReference type="InterPro" id="IPR008422">
    <property type="entry name" value="KN_HD"/>
</dbReference>
<dbReference type="EMBL" id="JAVDPF010000027">
    <property type="protein sequence ID" value="KAL1871481.1"/>
    <property type="molecule type" value="Genomic_DNA"/>
</dbReference>